<feature type="chain" id="PRO_5035783750" description="T20D4.11-like domain-containing protein" evidence="1">
    <location>
        <begin position="18"/>
        <end position="177"/>
    </location>
</feature>
<evidence type="ECO:0000256" key="1">
    <source>
        <dbReference type="SAM" id="SignalP"/>
    </source>
</evidence>
<proteinExistence type="predicted"/>
<gene>
    <name evidence="3" type="ORF">CBOVIS_LOCUS1705</name>
</gene>
<accession>A0A8S1ECF8</accession>
<dbReference type="Pfam" id="PF01579">
    <property type="entry name" value="DUF19"/>
    <property type="match status" value="1"/>
</dbReference>
<dbReference type="PANTHER" id="PTHR37429">
    <property type="entry name" value="PROTEIN CBG19148-RELATED"/>
    <property type="match status" value="1"/>
</dbReference>
<comment type="caution">
    <text evidence="3">The sequence shown here is derived from an EMBL/GenBank/DDBJ whole genome shotgun (WGS) entry which is preliminary data.</text>
</comment>
<dbReference type="Proteomes" id="UP000494206">
    <property type="component" value="Unassembled WGS sequence"/>
</dbReference>
<dbReference type="OrthoDB" id="5838832at2759"/>
<evidence type="ECO:0000259" key="2">
    <source>
        <dbReference type="Pfam" id="PF01579"/>
    </source>
</evidence>
<dbReference type="AlphaFoldDB" id="A0A8S1ECF8"/>
<keyword evidence="4" id="KW-1185">Reference proteome</keyword>
<dbReference type="PANTHER" id="PTHR37429:SF3">
    <property type="entry name" value="DUF19 DOMAIN-CONTAINING PROTEIN"/>
    <property type="match status" value="1"/>
</dbReference>
<reference evidence="3 4" key="1">
    <citation type="submission" date="2020-04" db="EMBL/GenBank/DDBJ databases">
        <authorList>
            <person name="Laetsch R D."/>
            <person name="Stevens L."/>
            <person name="Kumar S."/>
            <person name="Blaxter L. M."/>
        </authorList>
    </citation>
    <scope>NUCLEOTIDE SEQUENCE [LARGE SCALE GENOMIC DNA]</scope>
</reference>
<name>A0A8S1ECF8_9PELO</name>
<sequence>MLKSLVVLSLLVGCSFAAVASQCLKTESKKVEQCTKLLQDEVAGIQKMLGAKFDATGRKELNDNCKKAQECFGDLKKKCPDFPKDATEILDYLCGKVAFITGPFSECMKKLESVSTTPTPGCASKIFNINFIEKPKTACAEFKQSLACKSDVGKLCDAKAEKAYADEYQKDLKAFKC</sequence>
<organism evidence="3 4">
    <name type="scientific">Caenorhabditis bovis</name>
    <dbReference type="NCBI Taxonomy" id="2654633"/>
    <lineage>
        <taxon>Eukaryota</taxon>
        <taxon>Metazoa</taxon>
        <taxon>Ecdysozoa</taxon>
        <taxon>Nematoda</taxon>
        <taxon>Chromadorea</taxon>
        <taxon>Rhabditida</taxon>
        <taxon>Rhabditina</taxon>
        <taxon>Rhabditomorpha</taxon>
        <taxon>Rhabditoidea</taxon>
        <taxon>Rhabditidae</taxon>
        <taxon>Peloderinae</taxon>
        <taxon>Caenorhabditis</taxon>
    </lineage>
</organism>
<dbReference type="InterPro" id="IPR002542">
    <property type="entry name" value="T20D4.11-like_dom"/>
</dbReference>
<keyword evidence="1" id="KW-0732">Signal</keyword>
<evidence type="ECO:0000313" key="3">
    <source>
        <dbReference type="EMBL" id="CAB3398432.1"/>
    </source>
</evidence>
<evidence type="ECO:0000313" key="4">
    <source>
        <dbReference type="Proteomes" id="UP000494206"/>
    </source>
</evidence>
<feature type="signal peptide" evidence="1">
    <location>
        <begin position="1"/>
        <end position="17"/>
    </location>
</feature>
<protein>
    <recommendedName>
        <fullName evidence="2">T20D4.11-like domain-containing protein</fullName>
    </recommendedName>
</protein>
<feature type="domain" description="T20D4.11-like" evidence="2">
    <location>
        <begin position="23"/>
        <end position="177"/>
    </location>
</feature>
<dbReference type="EMBL" id="CADEPM010000001">
    <property type="protein sequence ID" value="CAB3398432.1"/>
    <property type="molecule type" value="Genomic_DNA"/>
</dbReference>